<evidence type="ECO:0000313" key="8">
    <source>
        <dbReference type="Proteomes" id="UP000216867"/>
    </source>
</evidence>
<name>A0A269ZI89_9MICO</name>
<dbReference type="InterPro" id="IPR036890">
    <property type="entry name" value="HATPase_C_sf"/>
</dbReference>
<dbReference type="SMART" id="SM00387">
    <property type="entry name" value="HATPase_c"/>
    <property type="match status" value="1"/>
</dbReference>
<dbReference type="Gene3D" id="1.20.5.1930">
    <property type="match status" value="1"/>
</dbReference>
<evidence type="ECO:0000256" key="3">
    <source>
        <dbReference type="ARBA" id="ARBA00023012"/>
    </source>
</evidence>
<dbReference type="SUPFAM" id="SSF55874">
    <property type="entry name" value="ATPase domain of HSP90 chaperone/DNA topoisomerase II/histidine kinase"/>
    <property type="match status" value="1"/>
</dbReference>
<dbReference type="EMBL" id="NCWY01000001">
    <property type="protein sequence ID" value="PAK97349.1"/>
    <property type="molecule type" value="Genomic_DNA"/>
</dbReference>
<keyword evidence="1" id="KW-0808">Transferase</keyword>
<feature type="transmembrane region" description="Helical" evidence="5">
    <location>
        <begin position="30"/>
        <end position="49"/>
    </location>
</feature>
<feature type="transmembrane region" description="Helical" evidence="5">
    <location>
        <begin position="125"/>
        <end position="146"/>
    </location>
</feature>
<dbReference type="GO" id="GO:0016020">
    <property type="term" value="C:membrane"/>
    <property type="evidence" value="ECO:0007669"/>
    <property type="project" value="InterPro"/>
</dbReference>
<gene>
    <name evidence="7" type="ORF">B8X04_01865</name>
</gene>
<evidence type="ECO:0000256" key="2">
    <source>
        <dbReference type="ARBA" id="ARBA00022777"/>
    </source>
</evidence>
<dbReference type="Pfam" id="PF07730">
    <property type="entry name" value="HisKA_3"/>
    <property type="match status" value="1"/>
</dbReference>
<dbReference type="InterPro" id="IPR003594">
    <property type="entry name" value="HATPase_dom"/>
</dbReference>
<keyword evidence="5" id="KW-1133">Transmembrane helix</keyword>
<dbReference type="AlphaFoldDB" id="A0A269ZI89"/>
<dbReference type="Pfam" id="PF02518">
    <property type="entry name" value="HATPase_c"/>
    <property type="match status" value="1"/>
</dbReference>
<keyword evidence="5" id="KW-0812">Transmembrane</keyword>
<feature type="coiled-coil region" evidence="4">
    <location>
        <begin position="173"/>
        <end position="200"/>
    </location>
</feature>
<dbReference type="PANTHER" id="PTHR24421:SF62">
    <property type="entry name" value="SENSORY TRANSDUCTION HISTIDINE KINASE"/>
    <property type="match status" value="1"/>
</dbReference>
<dbReference type="GO" id="GO:0000155">
    <property type="term" value="F:phosphorelay sensor kinase activity"/>
    <property type="evidence" value="ECO:0007669"/>
    <property type="project" value="InterPro"/>
</dbReference>
<dbReference type="Gene3D" id="3.30.565.10">
    <property type="entry name" value="Histidine kinase-like ATPase, C-terminal domain"/>
    <property type="match status" value="1"/>
</dbReference>
<feature type="transmembrane region" description="Helical" evidence="5">
    <location>
        <begin position="56"/>
        <end position="74"/>
    </location>
</feature>
<dbReference type="InterPro" id="IPR050482">
    <property type="entry name" value="Sensor_HK_TwoCompSys"/>
</dbReference>
<evidence type="ECO:0000256" key="1">
    <source>
        <dbReference type="ARBA" id="ARBA00022679"/>
    </source>
</evidence>
<dbReference type="CDD" id="cd16917">
    <property type="entry name" value="HATPase_UhpB-NarQ-NarX-like"/>
    <property type="match status" value="1"/>
</dbReference>
<evidence type="ECO:0000256" key="4">
    <source>
        <dbReference type="SAM" id="Coils"/>
    </source>
</evidence>
<dbReference type="Proteomes" id="UP000216867">
    <property type="component" value="Unassembled WGS sequence"/>
</dbReference>
<protein>
    <recommendedName>
        <fullName evidence="6">Histidine kinase/HSP90-like ATPase domain-containing protein</fullName>
    </recommendedName>
</protein>
<evidence type="ECO:0000256" key="5">
    <source>
        <dbReference type="SAM" id="Phobius"/>
    </source>
</evidence>
<feature type="domain" description="Histidine kinase/HSP90-like ATPase" evidence="6">
    <location>
        <begin position="311"/>
        <end position="409"/>
    </location>
</feature>
<proteinExistence type="predicted"/>
<accession>A0A269ZI89</accession>
<dbReference type="InterPro" id="IPR017205">
    <property type="entry name" value="Sig_transdc_His_kinase_ChrS"/>
</dbReference>
<keyword evidence="2" id="KW-0418">Kinase</keyword>
<sequence length="415" mass="44513">MGMDRAAVRDEGTDAEAVGGTSVVETSARWWHLAFYLCFAGTAVFYAVVIPWPEALLALAPLAVIVVAYSLLVIPDWPSPNRGRAYVLIVIVCFVVATTLTPYGAFMYFFALGHIWMFSGGLREVVIAFIVLAAGLTAGIGIRTGGLNPLDIVLQVVLPCAGSFAMGLWIDRIIRQSEDRAELLRELRRTQDELARVNHLAGAAAERERVARDIHDTLAQGFTSIVLLSEAGLDQVRRPAEAEATLRSIRRVAHDNLGEARALVQSGQQRWDDTAFLGALERTCARAQTASPGRTEVRAAIDKSATGLDVTEKIVVLRGLQEALSNVIKHAEAASVTVTFTAAEDTVRLSVSDDGIGFDPDAEQGATDGHGHFGLPSMRQRAAEIGADLSIASRPGHGTRLDITVGRTGREAGHA</sequence>
<dbReference type="PANTHER" id="PTHR24421">
    <property type="entry name" value="NITRATE/NITRITE SENSOR PROTEIN NARX-RELATED"/>
    <property type="match status" value="1"/>
</dbReference>
<feature type="transmembrane region" description="Helical" evidence="5">
    <location>
        <begin position="152"/>
        <end position="170"/>
    </location>
</feature>
<keyword evidence="3" id="KW-0902">Two-component regulatory system</keyword>
<evidence type="ECO:0000313" key="7">
    <source>
        <dbReference type="EMBL" id="PAK97349.1"/>
    </source>
</evidence>
<keyword evidence="5" id="KW-0472">Membrane</keyword>
<feature type="transmembrane region" description="Helical" evidence="5">
    <location>
        <begin position="86"/>
        <end position="113"/>
    </location>
</feature>
<organism evidence="7 8">
    <name type="scientific">Brevibacterium casei</name>
    <dbReference type="NCBI Taxonomy" id="33889"/>
    <lineage>
        <taxon>Bacteria</taxon>
        <taxon>Bacillati</taxon>
        <taxon>Actinomycetota</taxon>
        <taxon>Actinomycetes</taxon>
        <taxon>Micrococcales</taxon>
        <taxon>Brevibacteriaceae</taxon>
        <taxon>Brevibacterium</taxon>
    </lineage>
</organism>
<evidence type="ECO:0000259" key="6">
    <source>
        <dbReference type="SMART" id="SM00387"/>
    </source>
</evidence>
<dbReference type="GO" id="GO:0046983">
    <property type="term" value="F:protein dimerization activity"/>
    <property type="evidence" value="ECO:0007669"/>
    <property type="project" value="InterPro"/>
</dbReference>
<keyword evidence="4" id="KW-0175">Coiled coil</keyword>
<dbReference type="PIRSF" id="PIRSF037434">
    <property type="entry name" value="STHK_ChrS"/>
    <property type="match status" value="1"/>
</dbReference>
<dbReference type="InterPro" id="IPR011712">
    <property type="entry name" value="Sig_transdc_His_kin_sub3_dim/P"/>
</dbReference>
<reference evidence="7 8" key="1">
    <citation type="submission" date="2017-04" db="EMBL/GenBank/DDBJ databases">
        <title>Kefir bacterial isolates.</title>
        <authorList>
            <person name="Kim Y."/>
            <person name="Blasche S."/>
            <person name="Patil K.R."/>
        </authorList>
    </citation>
    <scope>NUCLEOTIDE SEQUENCE [LARGE SCALE GENOMIC DNA]</scope>
    <source>
        <strain evidence="7 8">OG2</strain>
    </source>
</reference>
<comment type="caution">
    <text evidence="7">The sequence shown here is derived from an EMBL/GenBank/DDBJ whole genome shotgun (WGS) entry which is preliminary data.</text>
</comment>